<accession>A0ABR4HX22</accession>
<evidence type="ECO:0000313" key="2">
    <source>
        <dbReference type="EMBL" id="KAL2819629.1"/>
    </source>
</evidence>
<sequence length="133" mass="14437">MSAALSQSSLLRLAGTAFSTIFIGFGINACVNPEHALSMFEFDYPTTLTERGVIDKLMIVYGIRDVFMGLAGYITAYSGDNRSLGWMCLAMSGVAYVDGIVCWANGHGEWNHWGYAPMITVVGSLLLGVLDRK</sequence>
<organism evidence="2 3">
    <name type="scientific">Aspergillus cavernicola</name>
    <dbReference type="NCBI Taxonomy" id="176166"/>
    <lineage>
        <taxon>Eukaryota</taxon>
        <taxon>Fungi</taxon>
        <taxon>Dikarya</taxon>
        <taxon>Ascomycota</taxon>
        <taxon>Pezizomycotina</taxon>
        <taxon>Eurotiomycetes</taxon>
        <taxon>Eurotiomycetidae</taxon>
        <taxon>Eurotiales</taxon>
        <taxon>Aspergillaceae</taxon>
        <taxon>Aspergillus</taxon>
        <taxon>Aspergillus subgen. Nidulantes</taxon>
    </lineage>
</organism>
<reference evidence="2 3" key="1">
    <citation type="submission" date="2024-07" db="EMBL/GenBank/DDBJ databases">
        <title>Section-level genome sequencing and comparative genomics of Aspergillus sections Usti and Cavernicolus.</title>
        <authorList>
            <consortium name="Lawrence Berkeley National Laboratory"/>
            <person name="Nybo J.L."/>
            <person name="Vesth T.C."/>
            <person name="Theobald S."/>
            <person name="Frisvad J.C."/>
            <person name="Larsen T.O."/>
            <person name="Kjaerboelling I."/>
            <person name="Rothschild-Mancinelli K."/>
            <person name="Lyhne E.K."/>
            <person name="Kogle M.E."/>
            <person name="Barry K."/>
            <person name="Clum A."/>
            <person name="Na H."/>
            <person name="Ledsgaard L."/>
            <person name="Lin J."/>
            <person name="Lipzen A."/>
            <person name="Kuo A."/>
            <person name="Riley R."/>
            <person name="Mondo S."/>
            <person name="LaButti K."/>
            <person name="Haridas S."/>
            <person name="Pangalinan J."/>
            <person name="Salamov A.A."/>
            <person name="Simmons B.A."/>
            <person name="Magnuson J.K."/>
            <person name="Chen J."/>
            <person name="Drula E."/>
            <person name="Henrissat B."/>
            <person name="Wiebenga A."/>
            <person name="Lubbers R.J."/>
            <person name="Gomes A.C."/>
            <person name="Makela M.R."/>
            <person name="Stajich J."/>
            <person name="Grigoriev I.V."/>
            <person name="Mortensen U.H."/>
            <person name="De vries R.P."/>
            <person name="Baker S.E."/>
            <person name="Andersen M.R."/>
        </authorList>
    </citation>
    <scope>NUCLEOTIDE SEQUENCE [LARGE SCALE GENOMIC DNA]</scope>
    <source>
        <strain evidence="2 3">CBS 600.67</strain>
    </source>
</reference>
<keyword evidence="3" id="KW-1185">Reference proteome</keyword>
<evidence type="ECO:0000256" key="1">
    <source>
        <dbReference type="SAM" id="Phobius"/>
    </source>
</evidence>
<dbReference type="EMBL" id="JBFXLS010000075">
    <property type="protein sequence ID" value="KAL2819629.1"/>
    <property type="molecule type" value="Genomic_DNA"/>
</dbReference>
<keyword evidence="1" id="KW-0812">Transmembrane</keyword>
<keyword evidence="1" id="KW-0472">Membrane</keyword>
<comment type="caution">
    <text evidence="2">The sequence shown here is derived from an EMBL/GenBank/DDBJ whole genome shotgun (WGS) entry which is preliminary data.</text>
</comment>
<keyword evidence="1" id="KW-1133">Transmembrane helix</keyword>
<feature type="transmembrane region" description="Helical" evidence="1">
    <location>
        <begin position="53"/>
        <end position="74"/>
    </location>
</feature>
<gene>
    <name evidence="2" type="ORF">BDW59DRAFT_120548</name>
</gene>
<dbReference type="Proteomes" id="UP001610335">
    <property type="component" value="Unassembled WGS sequence"/>
</dbReference>
<name>A0ABR4HX22_9EURO</name>
<evidence type="ECO:0008006" key="4">
    <source>
        <dbReference type="Google" id="ProtNLM"/>
    </source>
</evidence>
<evidence type="ECO:0000313" key="3">
    <source>
        <dbReference type="Proteomes" id="UP001610335"/>
    </source>
</evidence>
<feature type="transmembrane region" description="Helical" evidence="1">
    <location>
        <begin position="112"/>
        <end position="130"/>
    </location>
</feature>
<dbReference type="Pfam" id="PF14087">
    <property type="entry name" value="DUF4267"/>
    <property type="match status" value="1"/>
</dbReference>
<protein>
    <recommendedName>
        <fullName evidence="4">Integral membrane protein</fullName>
    </recommendedName>
</protein>
<proteinExistence type="predicted"/>
<dbReference type="InterPro" id="IPR025363">
    <property type="entry name" value="DUF4267"/>
</dbReference>